<dbReference type="PATRIC" id="fig|13690.10.peg.174"/>
<accession>A0A084EU51</accession>
<sequence>MPSLLENATASIRMGVEDFRQQDHDRDISAVRNFYAGVLLLAKEALIRAVPNADPQHVIGAKLKPVPDGQGGIELAQVGHSTIDFQQIGERAKDFGISLDHKALKALNTIRNDMEHHYTSESATAIRAAISKGFPVVASLFRQMEEDPVALLGEAWTTMLETKELYDQELREARATLEKIRWRSSSIMAEVIKCGDCQSELVEQVEPENESQDYAQLRCKTCGQDVDVADAIEQAIEKAHGAEAYVRYKDAFEDGPIYQCPVCGRSTLLEGEDGCANCGEALDFNAECFRCGAGISIQDYLDGLDEGLCSYCSHMQEKILRED</sequence>
<comment type="caution">
    <text evidence="1">The sequence shown here is derived from an EMBL/GenBank/DDBJ whole genome shotgun (WGS) entry which is preliminary data.</text>
</comment>
<dbReference type="eggNOG" id="COG3677">
    <property type="taxonomic scope" value="Bacteria"/>
</dbReference>
<reference evidence="1 2" key="1">
    <citation type="submission" date="2014-03" db="EMBL/GenBank/DDBJ databases">
        <title>Genome sequence of Sphingobium yanoikuyae B1.</title>
        <authorList>
            <person name="Gan H.M."/>
            <person name="Gan H.Y."/>
            <person name="Savka M.A."/>
        </authorList>
    </citation>
    <scope>NUCLEOTIDE SEQUENCE [LARGE SCALE GENOMIC DNA]</scope>
    <source>
        <strain evidence="1 2">B1</strain>
    </source>
</reference>
<dbReference type="AlphaFoldDB" id="A0A084EU51"/>
<gene>
    <name evidence="1" type="ORF">CP98_00171</name>
</gene>
<protein>
    <submittedName>
        <fullName evidence="1">Uncharacterized protein</fullName>
    </submittedName>
</protein>
<proteinExistence type="predicted"/>
<dbReference type="EMBL" id="JGVR01000001">
    <property type="protein sequence ID" value="KEZ21493.1"/>
    <property type="molecule type" value="Genomic_DNA"/>
</dbReference>
<name>A0A084EU51_SPHYA</name>
<evidence type="ECO:0000313" key="1">
    <source>
        <dbReference type="EMBL" id="KEZ21493.1"/>
    </source>
</evidence>
<organism evidence="1 2">
    <name type="scientific">Sphingobium yanoikuyae</name>
    <name type="common">Sphingomonas yanoikuyae</name>
    <dbReference type="NCBI Taxonomy" id="13690"/>
    <lineage>
        <taxon>Bacteria</taxon>
        <taxon>Pseudomonadati</taxon>
        <taxon>Pseudomonadota</taxon>
        <taxon>Alphaproteobacteria</taxon>
        <taxon>Sphingomonadales</taxon>
        <taxon>Sphingomonadaceae</taxon>
        <taxon>Sphingobium</taxon>
    </lineage>
</organism>
<dbReference type="Proteomes" id="UP000028534">
    <property type="component" value="Unassembled WGS sequence"/>
</dbReference>
<evidence type="ECO:0000313" key="2">
    <source>
        <dbReference type="Proteomes" id="UP000028534"/>
    </source>
</evidence>